<gene>
    <name evidence="1" type="ORF">ERS852574_01885</name>
</gene>
<dbReference type="EMBL" id="CYXR01000012">
    <property type="protein sequence ID" value="CUM96957.1"/>
    <property type="molecule type" value="Genomic_DNA"/>
</dbReference>
<dbReference type="RefSeq" id="WP_055156940.1">
    <property type="nucleotide sequence ID" value="NZ_CYXR01000012.1"/>
</dbReference>
<dbReference type="AlphaFoldDB" id="A0A173T4W1"/>
<protein>
    <submittedName>
        <fullName evidence="1">Uncharacterized protein</fullName>
    </submittedName>
</protein>
<evidence type="ECO:0000313" key="1">
    <source>
        <dbReference type="EMBL" id="CUM96957.1"/>
    </source>
</evidence>
<organism evidence="1 2">
    <name type="scientific">Coprococcus comes</name>
    <dbReference type="NCBI Taxonomy" id="410072"/>
    <lineage>
        <taxon>Bacteria</taxon>
        <taxon>Bacillati</taxon>
        <taxon>Bacillota</taxon>
        <taxon>Clostridia</taxon>
        <taxon>Lachnospirales</taxon>
        <taxon>Lachnospiraceae</taxon>
        <taxon>Coprococcus</taxon>
    </lineage>
</organism>
<sequence>MRKHKRKFEDYEEIALCLRTAKQLLYRTEVIFHRAPYADAMTTIYKKLDRIISKTEDEMFADYPDRANVNVFYGGNDYHLFLRAKHDYIYSSFGYSSLDLVDAFAILTRDGAVLLSDDAKVTFEEDAMLSKIVKNMIWRREEMECNKKQ</sequence>
<evidence type="ECO:0000313" key="2">
    <source>
        <dbReference type="Proteomes" id="UP000095727"/>
    </source>
</evidence>
<name>A0A173T4W1_9FIRM</name>
<dbReference type="Proteomes" id="UP000095727">
    <property type="component" value="Unassembled WGS sequence"/>
</dbReference>
<proteinExistence type="predicted"/>
<accession>A0A173T4W1</accession>
<reference evidence="1 2" key="1">
    <citation type="submission" date="2015-09" db="EMBL/GenBank/DDBJ databases">
        <authorList>
            <consortium name="Pathogen Informatics"/>
        </authorList>
    </citation>
    <scope>NUCLEOTIDE SEQUENCE [LARGE SCALE GENOMIC DNA]</scope>
    <source>
        <strain evidence="1 2">2789STDY5834962</strain>
    </source>
</reference>